<keyword evidence="3" id="KW-1185">Reference proteome</keyword>
<protein>
    <submittedName>
        <fullName evidence="2">Uncharacterized protein</fullName>
    </submittedName>
</protein>
<reference evidence="2" key="2">
    <citation type="submission" date="2022-01" db="EMBL/GenBank/DDBJ databases">
        <authorList>
            <person name="Yamashiro T."/>
            <person name="Shiraishi A."/>
            <person name="Satake H."/>
            <person name="Nakayama K."/>
        </authorList>
    </citation>
    <scope>NUCLEOTIDE SEQUENCE</scope>
</reference>
<feature type="chain" id="PRO_5045473805" evidence="1">
    <location>
        <begin position="27"/>
        <end position="197"/>
    </location>
</feature>
<dbReference type="EMBL" id="BQNB010013008">
    <property type="protein sequence ID" value="GJT10697.1"/>
    <property type="molecule type" value="Genomic_DNA"/>
</dbReference>
<comment type="caution">
    <text evidence="2">The sequence shown here is derived from an EMBL/GenBank/DDBJ whole genome shotgun (WGS) entry which is preliminary data.</text>
</comment>
<keyword evidence="1" id="KW-0732">Signal</keyword>
<reference evidence="2" key="1">
    <citation type="journal article" date="2022" name="Int. J. Mol. Sci.">
        <title>Draft Genome of Tanacetum Coccineum: Genomic Comparison of Closely Related Tanacetum-Family Plants.</title>
        <authorList>
            <person name="Yamashiro T."/>
            <person name="Shiraishi A."/>
            <person name="Nakayama K."/>
            <person name="Satake H."/>
        </authorList>
    </citation>
    <scope>NUCLEOTIDE SEQUENCE</scope>
</reference>
<evidence type="ECO:0000313" key="3">
    <source>
        <dbReference type="Proteomes" id="UP001151760"/>
    </source>
</evidence>
<name>A0ABQ5B9B6_9ASTR</name>
<sequence>MGSRGGSGGWRVKAVNLVVLVGAGVGRVGEGWGEGFGKEAAVGSRAGGGWGIVGSRGGVAGGSHPHHWGCGGAGGAGDGVGGVGHTGVCGDGLGRVGGGVKWSSVQGARSCDGREGWGGVVRRRRLAKGVVGGRGGEEEYRMGYGGVMCVGEDKGEGVEQVVGGGGGGALMGMELGGGYFSGGSSGNGGEGQESFTL</sequence>
<gene>
    <name evidence="2" type="ORF">Tco_0857739</name>
</gene>
<accession>A0ABQ5B9B6</accession>
<evidence type="ECO:0000313" key="2">
    <source>
        <dbReference type="EMBL" id="GJT10697.1"/>
    </source>
</evidence>
<proteinExistence type="predicted"/>
<feature type="signal peptide" evidence="1">
    <location>
        <begin position="1"/>
        <end position="26"/>
    </location>
</feature>
<organism evidence="2 3">
    <name type="scientific">Tanacetum coccineum</name>
    <dbReference type="NCBI Taxonomy" id="301880"/>
    <lineage>
        <taxon>Eukaryota</taxon>
        <taxon>Viridiplantae</taxon>
        <taxon>Streptophyta</taxon>
        <taxon>Embryophyta</taxon>
        <taxon>Tracheophyta</taxon>
        <taxon>Spermatophyta</taxon>
        <taxon>Magnoliopsida</taxon>
        <taxon>eudicotyledons</taxon>
        <taxon>Gunneridae</taxon>
        <taxon>Pentapetalae</taxon>
        <taxon>asterids</taxon>
        <taxon>campanulids</taxon>
        <taxon>Asterales</taxon>
        <taxon>Asteraceae</taxon>
        <taxon>Asteroideae</taxon>
        <taxon>Anthemideae</taxon>
        <taxon>Anthemidinae</taxon>
        <taxon>Tanacetum</taxon>
    </lineage>
</organism>
<evidence type="ECO:0000256" key="1">
    <source>
        <dbReference type="SAM" id="SignalP"/>
    </source>
</evidence>
<dbReference type="Proteomes" id="UP001151760">
    <property type="component" value="Unassembled WGS sequence"/>
</dbReference>